<accession>A0ABW8TDX6</accession>
<evidence type="ECO:0000313" key="2">
    <source>
        <dbReference type="EMBL" id="MFL0249149.1"/>
    </source>
</evidence>
<sequence length="330" mass="37773">MNIKSIKPKTLLYILPILAIVFLTIFIVYSLFNVNKYTSSEKAIEGITKEITKLNEASSNLNSKELDSKQTGKDIGKISASLTAEANKLSKLSINDKYKMVVSDLKNGIKNNILLYKQLQSCVNNPDAPDIDTAMTSLNTYRDLSTKYYSKITINNKKFSLPSATLKFIDAFQTYFSVRKRTKIDKSFQASMSSDFDITMDNVCDQFKLIMTDFSDYATKARKKIISYDYAFDKISKNDAEFVNLKNNFQNISVPSGRLESYKAFNLVLNDYISYMNYFTSALNYEANLKDNDSASYKVNDIYSQSKDAFKKVDTDYKNFEKKYISEKNK</sequence>
<name>A0ABW8TDX6_9CLOT</name>
<reference evidence="2 3" key="1">
    <citation type="submission" date="2024-11" db="EMBL/GenBank/DDBJ databases">
        <authorList>
            <person name="Heng Y.C."/>
            <person name="Lim A.C.H."/>
            <person name="Lee J.K.Y."/>
            <person name="Kittelmann S."/>
        </authorList>
    </citation>
    <scope>NUCLEOTIDE SEQUENCE [LARGE SCALE GENOMIC DNA]</scope>
    <source>
        <strain evidence="2 3">WILCCON 0114</strain>
    </source>
</reference>
<gene>
    <name evidence="2" type="ORF">ACJDT4_01845</name>
</gene>
<dbReference type="RefSeq" id="WP_406785823.1">
    <property type="nucleotide sequence ID" value="NZ_JBJIAA010000001.1"/>
</dbReference>
<keyword evidence="1" id="KW-0812">Transmembrane</keyword>
<keyword evidence="3" id="KW-1185">Reference proteome</keyword>
<feature type="transmembrane region" description="Helical" evidence="1">
    <location>
        <begin position="12"/>
        <end position="32"/>
    </location>
</feature>
<keyword evidence="1" id="KW-0472">Membrane</keyword>
<dbReference type="Proteomes" id="UP001623592">
    <property type="component" value="Unassembled WGS sequence"/>
</dbReference>
<organism evidence="2 3">
    <name type="scientific">Clostridium neuense</name>
    <dbReference type="NCBI Taxonomy" id="1728934"/>
    <lineage>
        <taxon>Bacteria</taxon>
        <taxon>Bacillati</taxon>
        <taxon>Bacillota</taxon>
        <taxon>Clostridia</taxon>
        <taxon>Eubacteriales</taxon>
        <taxon>Clostridiaceae</taxon>
        <taxon>Clostridium</taxon>
    </lineage>
</organism>
<protein>
    <submittedName>
        <fullName evidence="2">Uncharacterized protein</fullName>
    </submittedName>
</protein>
<evidence type="ECO:0000313" key="3">
    <source>
        <dbReference type="Proteomes" id="UP001623592"/>
    </source>
</evidence>
<evidence type="ECO:0000256" key="1">
    <source>
        <dbReference type="SAM" id="Phobius"/>
    </source>
</evidence>
<keyword evidence="1" id="KW-1133">Transmembrane helix</keyword>
<dbReference type="EMBL" id="JBJIAA010000001">
    <property type="protein sequence ID" value="MFL0249149.1"/>
    <property type="molecule type" value="Genomic_DNA"/>
</dbReference>
<comment type="caution">
    <text evidence="2">The sequence shown here is derived from an EMBL/GenBank/DDBJ whole genome shotgun (WGS) entry which is preliminary data.</text>
</comment>
<proteinExistence type="predicted"/>